<dbReference type="EMBL" id="KI280853">
    <property type="protein sequence ID" value="ESA16689.1"/>
    <property type="molecule type" value="Genomic_DNA"/>
</dbReference>
<evidence type="ECO:0000313" key="3">
    <source>
        <dbReference type="EMBL" id="ESA16689.1"/>
    </source>
</evidence>
<organism evidence="3">
    <name type="scientific">Rhizophagus irregularis (strain DAOM 181602 / DAOM 197198 / MUCL 43194)</name>
    <name type="common">Arbuscular mycorrhizal fungus</name>
    <name type="synonym">Glomus intraradices</name>
    <dbReference type="NCBI Taxonomy" id="747089"/>
    <lineage>
        <taxon>Eukaryota</taxon>
        <taxon>Fungi</taxon>
        <taxon>Fungi incertae sedis</taxon>
        <taxon>Mucoromycota</taxon>
        <taxon>Glomeromycotina</taxon>
        <taxon>Glomeromycetes</taxon>
        <taxon>Glomerales</taxon>
        <taxon>Glomeraceae</taxon>
        <taxon>Rhizophagus</taxon>
    </lineage>
</organism>
<evidence type="ECO:0000256" key="1">
    <source>
        <dbReference type="SAM" id="MobiDB-lite"/>
    </source>
</evidence>
<feature type="compositionally biased region" description="Polar residues" evidence="1">
    <location>
        <begin position="1"/>
        <end position="13"/>
    </location>
</feature>
<dbReference type="AlphaFoldDB" id="U9U8G3"/>
<dbReference type="HOGENOM" id="CLU_2706094_0_0_1"/>
<dbReference type="VEuPathDB" id="FungiDB:RhiirFUN_009863"/>
<sequence length="73" mass="8817">MSDFDNTYKNVSPETIRKRKAKAQETAEQRKARLNRESERKRQKRAQESENKREERLASLPYRLFVVFDDTLQ</sequence>
<feature type="region of interest" description="Disordered" evidence="1">
    <location>
        <begin position="1"/>
        <end position="55"/>
    </location>
</feature>
<dbReference type="InterPro" id="IPR048998">
    <property type="entry name" value="STPR"/>
</dbReference>
<feature type="domain" description="STPR" evidence="2">
    <location>
        <begin position="17"/>
        <end position="60"/>
    </location>
</feature>
<evidence type="ECO:0000259" key="2">
    <source>
        <dbReference type="Pfam" id="PF21107"/>
    </source>
</evidence>
<reference evidence="3" key="1">
    <citation type="submission" date="2013-07" db="EMBL/GenBank/DDBJ databases">
        <title>The genome of an arbuscular mycorrhizal fungus provides insights into the evolution of the oldest plant symbiosis.</title>
        <authorList>
            <consortium name="DOE Joint Genome Institute"/>
            <person name="Tisserant E."/>
            <person name="Malbreil M."/>
            <person name="Kuo A."/>
            <person name="Kohler A."/>
            <person name="Symeonidi A."/>
            <person name="Balestrini R."/>
            <person name="Charron P."/>
            <person name="Duensing N."/>
            <person name="Frei-dit-Frey N."/>
            <person name="Gianinazzi-Pearson V."/>
            <person name="Gilbert B."/>
            <person name="Handa Y."/>
            <person name="Hijri M."/>
            <person name="Kaul R."/>
            <person name="Kawaguchi M."/>
            <person name="Krajinski F."/>
            <person name="Lammers P."/>
            <person name="Lapierre D."/>
            <person name="Masclaux F.G."/>
            <person name="Murat C."/>
            <person name="Morin E."/>
            <person name="Ndikumana S."/>
            <person name="Pagni M."/>
            <person name="Petitpierre D."/>
            <person name="Requena N."/>
            <person name="Rosikiewicz P."/>
            <person name="Riley R."/>
            <person name="Saito K."/>
            <person name="San Clemente H."/>
            <person name="Shapiro H."/>
            <person name="van Tuinen D."/>
            <person name="Becard G."/>
            <person name="Bonfante P."/>
            <person name="Paszkowski U."/>
            <person name="Shachar-Hill Y."/>
            <person name="Young J.P."/>
            <person name="Sanders I.R."/>
            <person name="Henrissat B."/>
            <person name="Rensing S.A."/>
            <person name="Grigoriev I.V."/>
            <person name="Corradi N."/>
            <person name="Roux C."/>
            <person name="Martin F."/>
        </authorList>
    </citation>
    <scope>NUCLEOTIDE SEQUENCE</scope>
    <source>
        <strain evidence="3">DAOM 197198</strain>
    </source>
</reference>
<accession>U9U8G3</accession>
<protein>
    <recommendedName>
        <fullName evidence="2">STPR domain-containing protein</fullName>
    </recommendedName>
</protein>
<dbReference type="Pfam" id="PF21107">
    <property type="entry name" value="STPRs"/>
    <property type="match status" value="1"/>
</dbReference>
<proteinExistence type="predicted"/>
<feature type="compositionally biased region" description="Basic and acidic residues" evidence="1">
    <location>
        <begin position="22"/>
        <end position="55"/>
    </location>
</feature>
<gene>
    <name evidence="3" type="ORF">GLOINDRAFT_22571</name>
</gene>
<name>U9U8G3_RHIID</name>